<dbReference type="Gene3D" id="3.90.215.10">
    <property type="entry name" value="Gamma Fibrinogen, chain A, domain 1"/>
    <property type="match status" value="1"/>
</dbReference>
<feature type="domain" description="Fibrinogen C-terminal" evidence="1">
    <location>
        <begin position="28"/>
        <end position="233"/>
    </location>
</feature>
<dbReference type="GO" id="GO:0005615">
    <property type="term" value="C:extracellular space"/>
    <property type="evidence" value="ECO:0007669"/>
    <property type="project" value="TreeGrafter"/>
</dbReference>
<protein>
    <recommendedName>
        <fullName evidence="1">Fibrinogen C-terminal domain-containing protein</fullName>
    </recommendedName>
</protein>
<keyword evidence="3" id="KW-1185">Reference proteome</keyword>
<dbReference type="Pfam" id="PF00147">
    <property type="entry name" value="Fibrinogen_C"/>
    <property type="match status" value="1"/>
</dbReference>
<sequence>MSDRYSSMMDKEETCENSPKTSRAIFDIRFDSMPKHCTTNLISPSSCAEATKCTRTSGIYQITDFRYSNQTFTVYCDYDNYDGFGNVADEYWLGLERLYALTNYYGPQELNVYIENFEGIAKFARCSNFVIGDASEKYKLKSLGDYFGTAGDSLEKQLGASFSTYDKDNDIDSRHCAEYRKSGFWFNACGYSNPTGIYRSGNYYDVANGCFWHSFGGWNYSHKIIIFMIRRKRAITLK</sequence>
<dbReference type="SUPFAM" id="SSF56496">
    <property type="entry name" value="Fibrinogen C-terminal domain-like"/>
    <property type="match status" value="1"/>
</dbReference>
<dbReference type="InterPro" id="IPR036056">
    <property type="entry name" value="Fibrinogen-like_C"/>
</dbReference>
<dbReference type="SMART" id="SM00186">
    <property type="entry name" value="FBG"/>
    <property type="match status" value="1"/>
</dbReference>
<dbReference type="InterPro" id="IPR050373">
    <property type="entry name" value="Fibrinogen_C-term_domain"/>
</dbReference>
<dbReference type="PANTHER" id="PTHR19143">
    <property type="entry name" value="FIBRINOGEN/TENASCIN/ANGIOPOEITIN"/>
    <property type="match status" value="1"/>
</dbReference>
<reference evidence="2 3" key="1">
    <citation type="journal article" date="2015" name="Nat. Commun.">
        <title>Lucilia cuprina genome unlocks parasitic fly biology to underpin future interventions.</title>
        <authorList>
            <person name="Anstead C.A."/>
            <person name="Korhonen P.K."/>
            <person name="Young N.D."/>
            <person name="Hall R.S."/>
            <person name="Jex A.R."/>
            <person name="Murali S.C."/>
            <person name="Hughes D.S."/>
            <person name="Lee S.F."/>
            <person name="Perry T."/>
            <person name="Stroehlein A.J."/>
            <person name="Ansell B.R."/>
            <person name="Breugelmans B."/>
            <person name="Hofmann A."/>
            <person name="Qu J."/>
            <person name="Dugan S."/>
            <person name="Lee S.L."/>
            <person name="Chao H."/>
            <person name="Dinh H."/>
            <person name="Han Y."/>
            <person name="Doddapaneni H.V."/>
            <person name="Worley K.C."/>
            <person name="Muzny D.M."/>
            <person name="Ioannidis P."/>
            <person name="Waterhouse R.M."/>
            <person name="Zdobnov E.M."/>
            <person name="James P.J."/>
            <person name="Bagnall N.H."/>
            <person name="Kotze A.C."/>
            <person name="Gibbs R.A."/>
            <person name="Richards S."/>
            <person name="Batterham P."/>
            <person name="Gasser R.B."/>
        </authorList>
    </citation>
    <scope>NUCLEOTIDE SEQUENCE [LARGE SCALE GENOMIC DNA]</scope>
    <source>
        <strain evidence="2 3">LS</strain>
        <tissue evidence="2">Full body</tissue>
    </source>
</reference>
<dbReference type="InterPro" id="IPR014716">
    <property type="entry name" value="Fibrinogen_a/b/g_C_1"/>
</dbReference>
<name>A0A0L0BQU2_LUCCU</name>
<dbReference type="PROSITE" id="PS51406">
    <property type="entry name" value="FIBRINOGEN_C_2"/>
    <property type="match status" value="1"/>
</dbReference>
<organism evidence="2 3">
    <name type="scientific">Lucilia cuprina</name>
    <name type="common">Green bottle fly</name>
    <name type="synonym">Australian sheep blowfly</name>
    <dbReference type="NCBI Taxonomy" id="7375"/>
    <lineage>
        <taxon>Eukaryota</taxon>
        <taxon>Metazoa</taxon>
        <taxon>Ecdysozoa</taxon>
        <taxon>Arthropoda</taxon>
        <taxon>Hexapoda</taxon>
        <taxon>Insecta</taxon>
        <taxon>Pterygota</taxon>
        <taxon>Neoptera</taxon>
        <taxon>Endopterygota</taxon>
        <taxon>Diptera</taxon>
        <taxon>Brachycera</taxon>
        <taxon>Muscomorpha</taxon>
        <taxon>Oestroidea</taxon>
        <taxon>Calliphoridae</taxon>
        <taxon>Luciliinae</taxon>
        <taxon>Lucilia</taxon>
    </lineage>
</organism>
<dbReference type="EMBL" id="JRES01001597">
    <property type="protein sequence ID" value="KNC21609.1"/>
    <property type="molecule type" value="Genomic_DNA"/>
</dbReference>
<dbReference type="AlphaFoldDB" id="A0A0L0BQU2"/>
<proteinExistence type="predicted"/>
<dbReference type="InterPro" id="IPR002181">
    <property type="entry name" value="Fibrinogen_a/b/g_C_dom"/>
</dbReference>
<dbReference type="PANTHER" id="PTHR19143:SF327">
    <property type="entry name" value="FI21813P1-RELATED"/>
    <property type="match status" value="1"/>
</dbReference>
<accession>A0A0L0BQU2</accession>
<evidence type="ECO:0000313" key="2">
    <source>
        <dbReference type="EMBL" id="KNC21609.1"/>
    </source>
</evidence>
<gene>
    <name evidence="2" type="ORF">FF38_13440</name>
</gene>
<evidence type="ECO:0000259" key="1">
    <source>
        <dbReference type="PROSITE" id="PS51406"/>
    </source>
</evidence>
<dbReference type="OrthoDB" id="6145874at2759"/>
<dbReference type="STRING" id="7375.A0A0L0BQU2"/>
<comment type="caution">
    <text evidence="2">The sequence shown here is derived from an EMBL/GenBank/DDBJ whole genome shotgun (WGS) entry which is preliminary data.</text>
</comment>
<evidence type="ECO:0000313" key="3">
    <source>
        <dbReference type="Proteomes" id="UP000037069"/>
    </source>
</evidence>
<dbReference type="Proteomes" id="UP000037069">
    <property type="component" value="Unassembled WGS sequence"/>
</dbReference>
<dbReference type="OMA" id="ETCENSP"/>